<name>X1IU05_9ZZZZ</name>
<sequence length="51" mass="6039">MKNDKQIKVIIAGKYFARIYDYLKAELPEILLEIVEFKDLIKKTEKAQIII</sequence>
<comment type="caution">
    <text evidence="1">The sequence shown here is derived from an EMBL/GenBank/DDBJ whole genome shotgun (WGS) entry which is preliminary data.</text>
</comment>
<proteinExistence type="predicted"/>
<reference evidence="1" key="1">
    <citation type="journal article" date="2014" name="Front. Microbiol.">
        <title>High frequency of phylogenetically diverse reductive dehalogenase-homologous genes in deep subseafloor sedimentary metagenomes.</title>
        <authorList>
            <person name="Kawai M."/>
            <person name="Futagami T."/>
            <person name="Toyoda A."/>
            <person name="Takaki Y."/>
            <person name="Nishi S."/>
            <person name="Hori S."/>
            <person name="Arai W."/>
            <person name="Tsubouchi T."/>
            <person name="Morono Y."/>
            <person name="Uchiyama I."/>
            <person name="Ito T."/>
            <person name="Fujiyama A."/>
            <person name="Inagaki F."/>
            <person name="Takami H."/>
        </authorList>
    </citation>
    <scope>NUCLEOTIDE SEQUENCE</scope>
    <source>
        <strain evidence="1">Expedition CK06-06</strain>
    </source>
</reference>
<protein>
    <submittedName>
        <fullName evidence="1">Uncharacterized protein</fullName>
    </submittedName>
</protein>
<feature type="non-terminal residue" evidence="1">
    <location>
        <position position="51"/>
    </location>
</feature>
<dbReference type="AlphaFoldDB" id="X1IU05"/>
<accession>X1IU05</accession>
<evidence type="ECO:0000313" key="1">
    <source>
        <dbReference type="EMBL" id="GAH85197.1"/>
    </source>
</evidence>
<gene>
    <name evidence="1" type="ORF">S03H2_59816</name>
</gene>
<organism evidence="1">
    <name type="scientific">marine sediment metagenome</name>
    <dbReference type="NCBI Taxonomy" id="412755"/>
    <lineage>
        <taxon>unclassified sequences</taxon>
        <taxon>metagenomes</taxon>
        <taxon>ecological metagenomes</taxon>
    </lineage>
</organism>
<dbReference type="EMBL" id="BARU01038486">
    <property type="protein sequence ID" value="GAH85197.1"/>
    <property type="molecule type" value="Genomic_DNA"/>
</dbReference>